<accession>A0A2P7B1U0</accession>
<dbReference type="NCBIfam" id="TIGR01439">
    <property type="entry name" value="lp_hng_hel_AbrB"/>
    <property type="match status" value="1"/>
</dbReference>
<feature type="domain" description="SpoVT-AbrB" evidence="1">
    <location>
        <begin position="6"/>
        <end position="51"/>
    </location>
</feature>
<dbReference type="AlphaFoldDB" id="A0A2P7B1U0"/>
<dbReference type="EMBL" id="PGGN01000001">
    <property type="protein sequence ID" value="PSH60439.1"/>
    <property type="molecule type" value="Genomic_DNA"/>
</dbReference>
<evidence type="ECO:0000259" key="1">
    <source>
        <dbReference type="SMART" id="SM00966"/>
    </source>
</evidence>
<organism evidence="2 3">
    <name type="scientific">Phyllobacterium endophyticum</name>
    <dbReference type="NCBI Taxonomy" id="1149773"/>
    <lineage>
        <taxon>Bacteria</taxon>
        <taxon>Pseudomonadati</taxon>
        <taxon>Pseudomonadota</taxon>
        <taxon>Alphaproteobacteria</taxon>
        <taxon>Hyphomicrobiales</taxon>
        <taxon>Phyllobacteriaceae</taxon>
        <taxon>Phyllobacterium</taxon>
    </lineage>
</organism>
<dbReference type="Gene3D" id="2.10.260.10">
    <property type="match status" value="1"/>
</dbReference>
<evidence type="ECO:0000313" key="3">
    <source>
        <dbReference type="Proteomes" id="UP000241158"/>
    </source>
</evidence>
<dbReference type="OrthoDB" id="5459182at2"/>
<dbReference type="Proteomes" id="UP000241158">
    <property type="component" value="Unassembled WGS sequence"/>
</dbReference>
<dbReference type="GO" id="GO:0003677">
    <property type="term" value="F:DNA binding"/>
    <property type="evidence" value="ECO:0007669"/>
    <property type="project" value="InterPro"/>
</dbReference>
<dbReference type="RefSeq" id="WP_106715755.1">
    <property type="nucleotide sequence ID" value="NZ_JACHXT010000004.1"/>
</dbReference>
<dbReference type="InterPro" id="IPR037914">
    <property type="entry name" value="SpoVT-AbrB_sf"/>
</dbReference>
<dbReference type="Pfam" id="PF04014">
    <property type="entry name" value="MazE_antitoxin"/>
    <property type="match status" value="1"/>
</dbReference>
<sequence length="73" mass="8304">MNVTVRKIGNSEGVILPKDVLERNHLKAGDQLEVIQTADGIILKPTDDSFERQMEAARKMMDKYKTVFQKLAE</sequence>
<dbReference type="InterPro" id="IPR007159">
    <property type="entry name" value="SpoVT-AbrB_dom"/>
</dbReference>
<name>A0A2P7B1U0_9HYPH</name>
<keyword evidence="3" id="KW-1185">Reference proteome</keyword>
<protein>
    <submittedName>
        <fullName evidence="2">AbrB family transcriptional regulator</fullName>
    </submittedName>
</protein>
<comment type="caution">
    <text evidence="2">The sequence shown here is derived from an EMBL/GenBank/DDBJ whole genome shotgun (WGS) entry which is preliminary data.</text>
</comment>
<dbReference type="InterPro" id="IPR013432">
    <property type="entry name" value="Doc_partner"/>
</dbReference>
<dbReference type="NCBIfam" id="TIGR02609">
    <property type="entry name" value="doc_partner"/>
    <property type="match status" value="1"/>
</dbReference>
<dbReference type="SMART" id="SM00966">
    <property type="entry name" value="SpoVT_AbrB"/>
    <property type="match status" value="1"/>
</dbReference>
<reference evidence="3" key="1">
    <citation type="submission" date="2017-11" db="EMBL/GenBank/DDBJ databases">
        <authorList>
            <person name="Kuznetsova I."/>
            <person name="Sazanova A."/>
            <person name="Chirak E."/>
            <person name="Safronova V."/>
            <person name="Willems A."/>
        </authorList>
    </citation>
    <scope>NUCLEOTIDE SEQUENCE [LARGE SCALE GENOMIC DNA]</scope>
    <source>
        <strain evidence="3">PEPV15</strain>
    </source>
</reference>
<evidence type="ECO:0000313" key="2">
    <source>
        <dbReference type="EMBL" id="PSH60439.1"/>
    </source>
</evidence>
<dbReference type="SUPFAM" id="SSF89447">
    <property type="entry name" value="AbrB/MazE/MraZ-like"/>
    <property type="match status" value="1"/>
</dbReference>
<gene>
    <name evidence="2" type="ORF">CU100_07120</name>
</gene>
<proteinExistence type="predicted"/>